<gene>
    <name evidence="1" type="ORF">TorRG33x02_159020</name>
</gene>
<dbReference type="Gene3D" id="1.25.40.20">
    <property type="entry name" value="Ankyrin repeat-containing domain"/>
    <property type="match status" value="1"/>
</dbReference>
<dbReference type="AlphaFoldDB" id="A0A2P5ES57"/>
<dbReference type="EMBL" id="JXTC01000107">
    <property type="protein sequence ID" value="PON88315.1"/>
    <property type="molecule type" value="Genomic_DNA"/>
</dbReference>
<sequence>MAHKNVLNALHVACENKISACAKELYRLKPSWAKMKNDHGELSIRLAFASRSIDLVDWILEGDKAMSHFKGGEGNSFLHIVCWKENQDFVKRLISLDHEAYVER</sequence>
<organism evidence="1 2">
    <name type="scientific">Trema orientale</name>
    <name type="common">Charcoal tree</name>
    <name type="synonym">Celtis orientalis</name>
    <dbReference type="NCBI Taxonomy" id="63057"/>
    <lineage>
        <taxon>Eukaryota</taxon>
        <taxon>Viridiplantae</taxon>
        <taxon>Streptophyta</taxon>
        <taxon>Embryophyta</taxon>
        <taxon>Tracheophyta</taxon>
        <taxon>Spermatophyta</taxon>
        <taxon>Magnoliopsida</taxon>
        <taxon>eudicotyledons</taxon>
        <taxon>Gunneridae</taxon>
        <taxon>Pentapetalae</taxon>
        <taxon>rosids</taxon>
        <taxon>fabids</taxon>
        <taxon>Rosales</taxon>
        <taxon>Cannabaceae</taxon>
        <taxon>Trema</taxon>
    </lineage>
</organism>
<dbReference type="InParanoid" id="A0A2P5ES57"/>
<dbReference type="InterPro" id="IPR036770">
    <property type="entry name" value="Ankyrin_rpt-contain_sf"/>
</dbReference>
<accession>A0A2P5ES57</accession>
<keyword evidence="2" id="KW-1185">Reference proteome</keyword>
<dbReference type="SUPFAM" id="SSF48403">
    <property type="entry name" value="Ankyrin repeat"/>
    <property type="match status" value="1"/>
</dbReference>
<protein>
    <submittedName>
        <fullName evidence="1">Ankyrin repeat-containing domain containing protein</fullName>
    </submittedName>
</protein>
<proteinExistence type="predicted"/>
<dbReference type="Proteomes" id="UP000237000">
    <property type="component" value="Unassembled WGS sequence"/>
</dbReference>
<evidence type="ECO:0000313" key="2">
    <source>
        <dbReference type="Proteomes" id="UP000237000"/>
    </source>
</evidence>
<comment type="caution">
    <text evidence="1">The sequence shown here is derived from an EMBL/GenBank/DDBJ whole genome shotgun (WGS) entry which is preliminary data.</text>
</comment>
<evidence type="ECO:0000313" key="1">
    <source>
        <dbReference type="EMBL" id="PON88315.1"/>
    </source>
</evidence>
<reference evidence="2" key="1">
    <citation type="submission" date="2016-06" db="EMBL/GenBank/DDBJ databases">
        <title>Parallel loss of symbiosis genes in relatives of nitrogen-fixing non-legume Parasponia.</title>
        <authorList>
            <person name="Van Velzen R."/>
            <person name="Holmer R."/>
            <person name="Bu F."/>
            <person name="Rutten L."/>
            <person name="Van Zeijl A."/>
            <person name="Liu W."/>
            <person name="Santuari L."/>
            <person name="Cao Q."/>
            <person name="Sharma T."/>
            <person name="Shen D."/>
            <person name="Roswanjaya Y."/>
            <person name="Wardhani T."/>
            <person name="Kalhor M.S."/>
            <person name="Jansen J."/>
            <person name="Van den Hoogen J."/>
            <person name="Gungor B."/>
            <person name="Hartog M."/>
            <person name="Hontelez J."/>
            <person name="Verver J."/>
            <person name="Yang W.-C."/>
            <person name="Schijlen E."/>
            <person name="Repin R."/>
            <person name="Schilthuizen M."/>
            <person name="Schranz E."/>
            <person name="Heidstra R."/>
            <person name="Miyata K."/>
            <person name="Fedorova E."/>
            <person name="Kohlen W."/>
            <person name="Bisseling T."/>
            <person name="Smit S."/>
            <person name="Geurts R."/>
        </authorList>
    </citation>
    <scope>NUCLEOTIDE SEQUENCE [LARGE SCALE GENOMIC DNA]</scope>
    <source>
        <strain evidence="2">cv. RG33-2</strain>
    </source>
</reference>
<name>A0A2P5ES57_TREOI</name>
<dbReference type="OrthoDB" id="10483243at2759"/>